<accession>A0A7H9BGX3</accession>
<dbReference type="CDD" id="cd06532">
    <property type="entry name" value="Glyco_transf_25"/>
    <property type="match status" value="1"/>
</dbReference>
<sequence length="242" mass="27759">MTLSDLIDRIYIINLPERNDRKAQISAELNKHGMHWQDNKIICWPAIRPHDAADFPTLGAHGCFLSHLGALRDACQLSQGWVLILEDDAVLLPQLTAALPDLKHLMASDQADLIYLGCCEQQDQRCSDKTFQPSNNPIVGAHAYLVSRAFIDELLPYLQACLIRPAGHPLGGRLHFDGALSLFRQFNPDCRTWLANRNLVEQRFSRSDIQARWWYDQWPVVKQLAAWARQWKQFQRHVANKT</sequence>
<evidence type="ECO:0000256" key="3">
    <source>
        <dbReference type="ARBA" id="ARBA00022985"/>
    </source>
</evidence>
<reference evidence="5 6" key="1">
    <citation type="submission" date="2020-07" db="EMBL/GenBank/DDBJ databases">
        <title>Complete genome sequence of Chitinibacter sp. 2T18.</title>
        <authorList>
            <person name="Bae J.-W."/>
            <person name="Choi J.-W."/>
        </authorList>
    </citation>
    <scope>NUCLEOTIDE SEQUENCE [LARGE SCALE GENOMIC DNA]</scope>
    <source>
        <strain evidence="5 6">2T18</strain>
    </source>
</reference>
<dbReference type="RefSeq" id="WP_179357879.1">
    <property type="nucleotide sequence ID" value="NZ_CP058627.1"/>
</dbReference>
<dbReference type="KEGG" id="chiz:HQ393_05745"/>
<comment type="pathway">
    <text evidence="2">Glycan metabolism; lacto-N-neotetraose biosynthesis.</text>
</comment>
<dbReference type="UniPathway" id="UPA00820"/>
<keyword evidence="6" id="KW-1185">Reference proteome</keyword>
<evidence type="ECO:0000259" key="4">
    <source>
        <dbReference type="Pfam" id="PF01755"/>
    </source>
</evidence>
<evidence type="ECO:0000313" key="5">
    <source>
        <dbReference type="EMBL" id="QLG87799.1"/>
    </source>
</evidence>
<comment type="pathway">
    <text evidence="1">Bacterial outer membrane biogenesis; lipooligosaccharide biosynthesis.</text>
</comment>
<keyword evidence="5" id="KW-0808">Transferase</keyword>
<dbReference type="AlphaFoldDB" id="A0A7H9BGX3"/>
<protein>
    <submittedName>
        <fullName evidence="5">Glycosyltransferase family 25 protein</fullName>
    </submittedName>
</protein>
<proteinExistence type="predicted"/>
<dbReference type="UniPathway" id="UPA00501"/>
<dbReference type="InterPro" id="IPR002654">
    <property type="entry name" value="Glyco_trans_25"/>
</dbReference>
<evidence type="ECO:0000313" key="6">
    <source>
        <dbReference type="Proteomes" id="UP000509597"/>
    </source>
</evidence>
<gene>
    <name evidence="5" type="ORF">HQ393_05745</name>
</gene>
<dbReference type="Pfam" id="PF01755">
    <property type="entry name" value="Glyco_transf_25"/>
    <property type="match status" value="1"/>
</dbReference>
<organism evidence="5 6">
    <name type="scientific">Chitinibacter bivalviorum</name>
    <dbReference type="NCBI Taxonomy" id="2739434"/>
    <lineage>
        <taxon>Bacteria</taxon>
        <taxon>Pseudomonadati</taxon>
        <taxon>Pseudomonadota</taxon>
        <taxon>Betaproteobacteria</taxon>
        <taxon>Neisseriales</taxon>
        <taxon>Chitinibacteraceae</taxon>
        <taxon>Chitinibacter</taxon>
    </lineage>
</organism>
<dbReference type="Proteomes" id="UP000509597">
    <property type="component" value="Chromosome"/>
</dbReference>
<evidence type="ECO:0000256" key="2">
    <source>
        <dbReference type="ARBA" id="ARBA00005222"/>
    </source>
</evidence>
<dbReference type="GO" id="GO:0009103">
    <property type="term" value="P:lipopolysaccharide biosynthetic process"/>
    <property type="evidence" value="ECO:0007669"/>
    <property type="project" value="UniProtKB-KW"/>
</dbReference>
<feature type="domain" description="Glycosyl transferase family 25" evidence="4">
    <location>
        <begin position="9"/>
        <end position="159"/>
    </location>
</feature>
<evidence type="ECO:0000256" key="1">
    <source>
        <dbReference type="ARBA" id="ARBA00005068"/>
    </source>
</evidence>
<name>A0A7H9BGX3_9NEIS</name>
<dbReference type="GO" id="GO:0016740">
    <property type="term" value="F:transferase activity"/>
    <property type="evidence" value="ECO:0007669"/>
    <property type="project" value="UniProtKB-KW"/>
</dbReference>
<dbReference type="EMBL" id="CP058627">
    <property type="protein sequence ID" value="QLG87799.1"/>
    <property type="molecule type" value="Genomic_DNA"/>
</dbReference>
<keyword evidence="3" id="KW-0448">Lipopolysaccharide biosynthesis</keyword>